<evidence type="ECO:0000313" key="2">
    <source>
        <dbReference type="Proteomes" id="UP000002287"/>
    </source>
</evidence>
<dbReference type="Proteomes" id="UP000002287">
    <property type="component" value="Chromosome 1"/>
</dbReference>
<protein>
    <submittedName>
        <fullName evidence="1">Uncharacterized protein</fullName>
    </submittedName>
</protein>
<proteinExistence type="predicted"/>
<dbReference type="HOGENOM" id="CLU_1537203_0_0_4"/>
<gene>
    <name evidence="1" type="ordered locus">Bcep1808_0432</name>
</gene>
<dbReference type="EMBL" id="CP000614">
    <property type="protein sequence ID" value="ABO53444.1"/>
    <property type="molecule type" value="Genomic_DNA"/>
</dbReference>
<dbReference type="KEGG" id="bvi:Bcep1808_0432"/>
<accession>A4JAZ1</accession>
<evidence type="ECO:0000313" key="1">
    <source>
        <dbReference type="EMBL" id="ABO53444.1"/>
    </source>
</evidence>
<sequence length="177" mass="18900">MIALNLMAIGRGGPYGGAIGAAAMARDAAYGRCKDKKLRIVAALLDDVEGTLWNQGDDALKLVAVAITLAATLMLESPRLTPDRLGSASDKLVQAIIAAAHDARAYHREHNRDLLAAHRAVYSDIYAHCTDVSRRSSALALLRGAALGQTLAHRDPSRIDIEAIKLAIAVLKEREQA</sequence>
<dbReference type="eggNOG" id="ENOG5031ES5">
    <property type="taxonomic scope" value="Bacteria"/>
</dbReference>
<organism evidence="1 2">
    <name type="scientific">Burkholderia vietnamiensis (strain G4 / LMG 22486)</name>
    <name type="common">Burkholderia cepacia (strain R1808)</name>
    <dbReference type="NCBI Taxonomy" id="269482"/>
    <lineage>
        <taxon>Bacteria</taxon>
        <taxon>Pseudomonadati</taxon>
        <taxon>Pseudomonadota</taxon>
        <taxon>Betaproteobacteria</taxon>
        <taxon>Burkholderiales</taxon>
        <taxon>Burkholderiaceae</taxon>
        <taxon>Burkholderia</taxon>
        <taxon>Burkholderia cepacia complex</taxon>
    </lineage>
</organism>
<name>A4JAZ1_BURVG</name>
<dbReference type="AlphaFoldDB" id="A4JAZ1"/>
<reference evidence="2" key="1">
    <citation type="submission" date="2007-03" db="EMBL/GenBank/DDBJ databases">
        <title>Complete sequence of chromosome 1 of Burkholderia vietnamiensis G4.</title>
        <authorList>
            <consortium name="US DOE Joint Genome Institute"/>
            <person name="Copeland A."/>
            <person name="Lucas S."/>
            <person name="Lapidus A."/>
            <person name="Barry K."/>
            <person name="Detter J.C."/>
            <person name="Glavina del Rio T."/>
            <person name="Hammon N."/>
            <person name="Israni S."/>
            <person name="Dalin E."/>
            <person name="Tice H."/>
            <person name="Pitluck S."/>
            <person name="Chain P."/>
            <person name="Malfatti S."/>
            <person name="Shin M."/>
            <person name="Vergez L."/>
            <person name="Schmutz J."/>
            <person name="Larimer F."/>
            <person name="Land M."/>
            <person name="Hauser L."/>
            <person name="Kyrpides N."/>
            <person name="Tiedje J."/>
            <person name="Richardson P."/>
        </authorList>
    </citation>
    <scope>NUCLEOTIDE SEQUENCE [LARGE SCALE GENOMIC DNA]</scope>
    <source>
        <strain evidence="2">G4 / LMG 22486</strain>
    </source>
</reference>